<accession>A0A813X3Y5</accession>
<feature type="compositionally biased region" description="Polar residues" evidence="7">
    <location>
        <begin position="924"/>
        <end position="934"/>
    </location>
</feature>
<evidence type="ECO:0000259" key="8">
    <source>
        <dbReference type="PROSITE" id="PS50157"/>
    </source>
</evidence>
<dbReference type="InterPro" id="IPR040138">
    <property type="entry name" value="MIER/MTA"/>
</dbReference>
<dbReference type="PANTHER" id="PTHR10865">
    <property type="entry name" value="METASTASIS-ASSOCIATED PROTEIN AND MESODERM INDUCTION EARLY RESPONSE PROTEIN"/>
    <property type="match status" value="1"/>
</dbReference>
<dbReference type="Gene3D" id="2.30.30.490">
    <property type="match status" value="1"/>
</dbReference>
<dbReference type="GO" id="GO:0003713">
    <property type="term" value="F:transcription coactivator activity"/>
    <property type="evidence" value="ECO:0007669"/>
    <property type="project" value="TreeGrafter"/>
</dbReference>
<name>A0A813X3Y5_9BILA</name>
<dbReference type="GO" id="GO:0016581">
    <property type="term" value="C:NuRD complex"/>
    <property type="evidence" value="ECO:0007669"/>
    <property type="project" value="TreeGrafter"/>
</dbReference>
<dbReference type="GO" id="GO:0042826">
    <property type="term" value="F:histone deacetylase binding"/>
    <property type="evidence" value="ECO:0007669"/>
    <property type="project" value="TreeGrafter"/>
</dbReference>
<dbReference type="InterPro" id="IPR043151">
    <property type="entry name" value="BAH_sf"/>
</dbReference>
<evidence type="ECO:0000256" key="4">
    <source>
        <dbReference type="ARBA" id="ARBA00023125"/>
    </source>
</evidence>
<feature type="region of interest" description="Disordered" evidence="7">
    <location>
        <begin position="65"/>
        <end position="87"/>
    </location>
</feature>
<dbReference type="Gene3D" id="4.10.1240.50">
    <property type="match status" value="1"/>
</dbReference>
<dbReference type="GO" id="GO:0003714">
    <property type="term" value="F:transcription corepressor activity"/>
    <property type="evidence" value="ECO:0007669"/>
    <property type="project" value="TreeGrafter"/>
</dbReference>
<dbReference type="InterPro" id="IPR017884">
    <property type="entry name" value="SANT_dom"/>
</dbReference>
<dbReference type="InterPro" id="IPR001025">
    <property type="entry name" value="BAH_dom"/>
</dbReference>
<evidence type="ECO:0000256" key="6">
    <source>
        <dbReference type="PROSITE-ProRule" id="PRU00042"/>
    </source>
</evidence>
<sequence>MKINDNNTKNINKSKETPMTTNSNTIFNFDQTSKLNEQLNLQLKNQIQLTQTTITNRIEQIFQTKQQQIDKSIKTSQNKTKSKRDKCPEKIDRRFKKYRDVNKNTTQTSSAPSSNNLSSYLIKKQQVFENITHEKETYRIGDWVFCEFEEDKPFSIRKIEEFTKNENGEFEVKLRCAYRRSDISQSLLNLVEKKYTKSFSCLESTLAFYVLREPNSNPEAILNKIYQDRQEYNFEINNTDRNYELNLIKFIRSLTNEQIQHLKEREIFYSRYTESNIPVDKIKSKINVSIFMAHLDKFENYLSTQNEDYFFYQIFYDPNQKLLSQDKAEIRVGNKYQADIPELVDDTSETKSPETLVFDGCESEKIGKIAMTKYFNRIIDEKLRSNEKLNPNCEIMQTRDCLMYDAMRHLHVFNYDRDSAIKNYDFKKILNFDLVDEKSQKVWSKNEMNLFKMALESVDYGKDFGKLRKDFLDNKTYANIIEYYYNIWKINDEYIEKRDEKRAKKKADKIIQIDLPKTCFTFKTDFVDKENIDESQKKKKSKNEIVCLGCNQTKNVVMFKRDKLNYLAQTTTTTTTTTSSSSVTCSNSNTNNFDLQLCNECWLYWKKYASFKSCSKFYGQYISSSSNENFSSLSSSKLLPALTDLQRKRNEERSREERRLQNRYKCKHVSYCTKEFTQLNDFKKHSMYAHAQKYMSRRMAQKSSFFEVTFFEIYKFDFRPSQMAKSIQQTETKLIRKLARNPFSQKNQQLIENLMKTKTDFKMPKKSKNISNKPRANLSKIVKKLIKKKDEKIFINDSILNQSRPLTPISTSSSSSSDFETERNKQKKSDLFTSSLFSASDTSNEDLNNESINNSLDDSQAIISLKVLDQPNRLINTNNQIDDDDDCIIILSPSPVKHQRTTSSTNKFTLRLDESREDEKKLVSQMTKRSLCKQ</sequence>
<keyword evidence="1" id="KW-0479">Metal-binding</keyword>
<feature type="domain" description="BAH" evidence="9">
    <location>
        <begin position="136"/>
        <end position="327"/>
    </location>
</feature>
<feature type="region of interest" description="Disordered" evidence="7">
    <location>
        <begin position="805"/>
        <end position="827"/>
    </location>
</feature>
<dbReference type="GO" id="GO:0003677">
    <property type="term" value="F:DNA binding"/>
    <property type="evidence" value="ECO:0007669"/>
    <property type="project" value="UniProtKB-KW"/>
</dbReference>
<keyword evidence="3" id="KW-0862">Zinc</keyword>
<dbReference type="Pfam" id="PF01448">
    <property type="entry name" value="ELM2"/>
    <property type="match status" value="1"/>
</dbReference>
<evidence type="ECO:0000256" key="3">
    <source>
        <dbReference type="ARBA" id="ARBA00022833"/>
    </source>
</evidence>
<dbReference type="EMBL" id="CAJNOC010001380">
    <property type="protein sequence ID" value="CAF0859864.1"/>
    <property type="molecule type" value="Genomic_DNA"/>
</dbReference>
<keyword evidence="4" id="KW-0238">DNA-binding</keyword>
<dbReference type="InterPro" id="IPR013087">
    <property type="entry name" value="Znf_C2H2_type"/>
</dbReference>
<evidence type="ECO:0000259" key="11">
    <source>
        <dbReference type="PROSITE" id="PS51293"/>
    </source>
</evidence>
<dbReference type="Gene3D" id="1.10.10.60">
    <property type="entry name" value="Homeodomain-like"/>
    <property type="match status" value="1"/>
</dbReference>
<feature type="domain" description="ELM2" evidence="10">
    <location>
        <begin position="328"/>
        <end position="428"/>
    </location>
</feature>
<dbReference type="PROSITE" id="PS51156">
    <property type="entry name" value="ELM2"/>
    <property type="match status" value="1"/>
</dbReference>
<dbReference type="FunFam" id="1.10.10.60:FF:000012">
    <property type="entry name" value="Metastasis-associated 1 family, member 3"/>
    <property type="match status" value="1"/>
</dbReference>
<reference evidence="12" key="1">
    <citation type="submission" date="2021-02" db="EMBL/GenBank/DDBJ databases">
        <authorList>
            <person name="Nowell W R."/>
        </authorList>
    </citation>
    <scope>NUCLEOTIDE SEQUENCE</scope>
    <source>
        <strain evidence="12">Ploen Becks lab</strain>
    </source>
</reference>
<proteinExistence type="predicted"/>
<evidence type="ECO:0000259" key="9">
    <source>
        <dbReference type="PROSITE" id="PS51038"/>
    </source>
</evidence>
<dbReference type="SUPFAM" id="SSF46689">
    <property type="entry name" value="Homeodomain-like"/>
    <property type="match status" value="1"/>
</dbReference>
<dbReference type="OrthoDB" id="2193595at2759"/>
<dbReference type="GO" id="GO:0003682">
    <property type="term" value="F:chromatin binding"/>
    <property type="evidence" value="ECO:0007669"/>
    <property type="project" value="InterPro"/>
</dbReference>
<dbReference type="PROSITE" id="PS50157">
    <property type="entry name" value="ZINC_FINGER_C2H2_2"/>
    <property type="match status" value="1"/>
</dbReference>
<comment type="caution">
    <text evidence="12">The sequence shown here is derived from an EMBL/GenBank/DDBJ whole genome shotgun (WGS) entry which is preliminary data.</text>
</comment>
<feature type="compositionally biased region" description="Polar residues" evidence="7">
    <location>
        <begin position="65"/>
        <end position="79"/>
    </location>
</feature>
<organism evidence="12 13">
    <name type="scientific">Brachionus calyciflorus</name>
    <dbReference type="NCBI Taxonomy" id="104777"/>
    <lineage>
        <taxon>Eukaryota</taxon>
        <taxon>Metazoa</taxon>
        <taxon>Spiralia</taxon>
        <taxon>Gnathifera</taxon>
        <taxon>Rotifera</taxon>
        <taxon>Eurotatoria</taxon>
        <taxon>Monogononta</taxon>
        <taxon>Pseudotrocha</taxon>
        <taxon>Ploima</taxon>
        <taxon>Brachionidae</taxon>
        <taxon>Brachionus</taxon>
    </lineage>
</organism>
<evidence type="ECO:0000313" key="12">
    <source>
        <dbReference type="EMBL" id="CAF0859864.1"/>
    </source>
</evidence>
<feature type="region of interest" description="Disordered" evidence="7">
    <location>
        <begin position="914"/>
        <end position="934"/>
    </location>
</feature>
<feature type="domain" description="SANT" evidence="11">
    <location>
        <begin position="438"/>
        <end position="492"/>
    </location>
</feature>
<dbReference type="GO" id="GO:0008270">
    <property type="term" value="F:zinc ion binding"/>
    <property type="evidence" value="ECO:0007669"/>
    <property type="project" value="UniProtKB-KW"/>
</dbReference>
<evidence type="ECO:0000256" key="1">
    <source>
        <dbReference type="ARBA" id="ARBA00022723"/>
    </source>
</evidence>
<dbReference type="Proteomes" id="UP000663879">
    <property type="component" value="Unassembled WGS sequence"/>
</dbReference>
<dbReference type="InterPro" id="IPR009057">
    <property type="entry name" value="Homeodomain-like_sf"/>
</dbReference>
<dbReference type="PANTHER" id="PTHR10865:SF29">
    <property type="entry name" value="METASTASIS ASSOCIATED 1-LIKE, ISOFORM D"/>
    <property type="match status" value="1"/>
</dbReference>
<gene>
    <name evidence="12" type="ORF">OXX778_LOCUS9382</name>
</gene>
<keyword evidence="2 6" id="KW-0863">Zinc-finger</keyword>
<evidence type="ECO:0000259" key="10">
    <source>
        <dbReference type="PROSITE" id="PS51156"/>
    </source>
</evidence>
<feature type="region of interest" description="Disordered" evidence="7">
    <location>
        <begin position="1"/>
        <end position="25"/>
    </location>
</feature>
<dbReference type="PROSITE" id="PS51038">
    <property type="entry name" value="BAH"/>
    <property type="match status" value="1"/>
</dbReference>
<evidence type="ECO:0000256" key="2">
    <source>
        <dbReference type="ARBA" id="ARBA00022771"/>
    </source>
</evidence>
<dbReference type="SMART" id="SM00439">
    <property type="entry name" value="BAH"/>
    <property type="match status" value="1"/>
</dbReference>
<dbReference type="InterPro" id="IPR000949">
    <property type="entry name" value="ELM2_dom"/>
</dbReference>
<keyword evidence="13" id="KW-1185">Reference proteome</keyword>
<feature type="compositionally biased region" description="Low complexity" evidence="7">
    <location>
        <begin position="1"/>
        <end position="11"/>
    </location>
</feature>
<evidence type="ECO:0000256" key="5">
    <source>
        <dbReference type="ARBA" id="ARBA00023242"/>
    </source>
</evidence>
<evidence type="ECO:0000313" key="13">
    <source>
        <dbReference type="Proteomes" id="UP000663879"/>
    </source>
</evidence>
<dbReference type="PROSITE" id="PS51293">
    <property type="entry name" value="SANT"/>
    <property type="match status" value="1"/>
</dbReference>
<evidence type="ECO:0000256" key="7">
    <source>
        <dbReference type="SAM" id="MobiDB-lite"/>
    </source>
</evidence>
<protein>
    <submittedName>
        <fullName evidence="12">Uncharacterized protein</fullName>
    </submittedName>
</protein>
<feature type="domain" description="C2H2-type" evidence="8">
    <location>
        <begin position="664"/>
        <end position="695"/>
    </location>
</feature>
<keyword evidence="5" id="KW-0539">Nucleus</keyword>
<dbReference type="GO" id="GO:0000122">
    <property type="term" value="P:negative regulation of transcription by RNA polymerase II"/>
    <property type="evidence" value="ECO:0007669"/>
    <property type="project" value="TreeGrafter"/>
</dbReference>
<dbReference type="AlphaFoldDB" id="A0A813X3Y5"/>